<dbReference type="Proteomes" id="UP001054892">
    <property type="component" value="Unassembled WGS sequence"/>
</dbReference>
<reference evidence="3 5" key="1">
    <citation type="submission" date="2020-05" db="EMBL/GenBank/DDBJ databases">
        <title>Characterization of novel class B3 metallo-beta-lactamase from novel Pseudomonas species.</title>
        <authorList>
            <person name="Yamada K."/>
            <person name="Aoki K."/>
            <person name="Ishii Y."/>
        </authorList>
    </citation>
    <scope>NUCLEOTIDE SEQUENCE [LARGE SCALE GENOMIC DNA]</scope>
    <source>
        <strain evidence="3 5">TUM18999</strain>
        <strain evidence="4 6">TUM20286</strain>
    </source>
</reference>
<dbReference type="InterPro" id="IPR000322">
    <property type="entry name" value="Glyco_hydro_31_TIM"/>
</dbReference>
<organism evidence="3 5">
    <name type="scientific">Pseudomonas tohonis</name>
    <dbReference type="NCBI Taxonomy" id="2725477"/>
    <lineage>
        <taxon>Bacteria</taxon>
        <taxon>Pseudomonadati</taxon>
        <taxon>Pseudomonadota</taxon>
        <taxon>Gammaproteobacteria</taxon>
        <taxon>Pseudomonadales</taxon>
        <taxon>Pseudomonadaceae</taxon>
        <taxon>Pseudomonas</taxon>
    </lineage>
</organism>
<dbReference type="GO" id="GO:0004553">
    <property type="term" value="F:hydrolase activity, hydrolyzing O-glycosyl compounds"/>
    <property type="evidence" value="ECO:0007669"/>
    <property type="project" value="InterPro"/>
</dbReference>
<evidence type="ECO:0000313" key="4">
    <source>
        <dbReference type="EMBL" id="GJN56232.1"/>
    </source>
</evidence>
<dbReference type="GO" id="GO:0005975">
    <property type="term" value="P:carbohydrate metabolic process"/>
    <property type="evidence" value="ECO:0007669"/>
    <property type="project" value="InterPro"/>
</dbReference>
<comment type="similarity">
    <text evidence="1">Belongs to the glycosyl hydrolase 31 family.</text>
</comment>
<sequence length="83" mass="8711">MEEVGGEGELLSFTRAGYIRSPGLTTGIWLGDQLVTWDAHDGLHSALPGLLSGGLSGFALDHADTGGYTTIGNPLKDSHRSEE</sequence>
<dbReference type="Pfam" id="PF01055">
    <property type="entry name" value="Glyco_hydro_31_2nd"/>
    <property type="match status" value="1"/>
</dbReference>
<protein>
    <recommendedName>
        <fullName evidence="2">Glycoside hydrolase family 31 TIM barrel domain-containing protein</fullName>
    </recommendedName>
</protein>
<evidence type="ECO:0000313" key="3">
    <source>
        <dbReference type="EMBL" id="BCG24044.1"/>
    </source>
</evidence>
<dbReference type="InterPro" id="IPR052990">
    <property type="entry name" value="Sulfoquinovosidase_GH31"/>
</dbReference>
<keyword evidence="1" id="KW-0378">Hydrolase</keyword>
<dbReference type="PANTHER" id="PTHR46959">
    <property type="entry name" value="SULFOQUINOVOSIDASE"/>
    <property type="match status" value="1"/>
</dbReference>
<evidence type="ECO:0000313" key="6">
    <source>
        <dbReference type="Proteomes" id="UP001054892"/>
    </source>
</evidence>
<evidence type="ECO:0000256" key="1">
    <source>
        <dbReference type="RuleBase" id="RU361185"/>
    </source>
</evidence>
<evidence type="ECO:0000259" key="2">
    <source>
        <dbReference type="Pfam" id="PF01055"/>
    </source>
</evidence>
<feature type="domain" description="Glycoside hydrolase family 31 TIM barrel" evidence="2">
    <location>
        <begin position="8"/>
        <end position="69"/>
    </location>
</feature>
<keyword evidence="6" id="KW-1185">Reference proteome</keyword>
<dbReference type="AlphaFoldDB" id="A0A6J4E4Y4"/>
<proteinExistence type="inferred from homology"/>
<gene>
    <name evidence="3" type="ORF">TUM18999_22350</name>
    <name evidence="4" type="ORF">TUM20286_59840</name>
</gene>
<name>A0A6J4E4Y4_9PSED</name>
<keyword evidence="1" id="KW-0326">Glycosidase</keyword>
<evidence type="ECO:0000313" key="5">
    <source>
        <dbReference type="Proteomes" id="UP000509383"/>
    </source>
</evidence>
<dbReference type="EMBL" id="BQKM01000028">
    <property type="protein sequence ID" value="GJN56232.1"/>
    <property type="molecule type" value="Genomic_DNA"/>
</dbReference>
<dbReference type="KEGG" id="ptw:TUM18999_22350"/>
<dbReference type="PANTHER" id="PTHR46959:SF2">
    <property type="entry name" value="SULFOQUINOVOSIDASE"/>
    <property type="match status" value="1"/>
</dbReference>
<dbReference type="Proteomes" id="UP000509383">
    <property type="component" value="Chromosome"/>
</dbReference>
<dbReference type="EMBL" id="AP023189">
    <property type="protein sequence ID" value="BCG24044.1"/>
    <property type="molecule type" value="Genomic_DNA"/>
</dbReference>
<accession>A0A6J4E4Y4</accession>
<dbReference type="Gene3D" id="3.20.20.80">
    <property type="entry name" value="Glycosidases"/>
    <property type="match status" value="1"/>
</dbReference>